<dbReference type="Gene3D" id="3.30.200.20">
    <property type="entry name" value="Phosphorylase Kinase, domain 1"/>
    <property type="match status" value="1"/>
</dbReference>
<reference evidence="8" key="1">
    <citation type="submission" date="2023-01" db="EMBL/GenBank/DDBJ databases">
        <title>Whole genome sequence of Paucibacter sp. S2-9 isolated from pond sediment.</title>
        <authorList>
            <person name="Jung J.Y."/>
        </authorList>
    </citation>
    <scope>NUCLEOTIDE SEQUENCE</scope>
    <source>
        <strain evidence="8">S2-9</strain>
    </source>
</reference>
<feature type="domain" description="Protein kinase" evidence="7">
    <location>
        <begin position="10"/>
        <end position="280"/>
    </location>
</feature>
<dbReference type="InterPro" id="IPR058395">
    <property type="entry name" value="DUF8082"/>
</dbReference>
<proteinExistence type="predicted"/>
<dbReference type="SUPFAM" id="SSF56112">
    <property type="entry name" value="Protein kinase-like (PK-like)"/>
    <property type="match status" value="1"/>
</dbReference>
<evidence type="ECO:0000313" key="8">
    <source>
        <dbReference type="EMBL" id="WIT11091.1"/>
    </source>
</evidence>
<dbReference type="Pfam" id="PF26309">
    <property type="entry name" value="DUF8082"/>
    <property type="match status" value="2"/>
</dbReference>
<keyword evidence="4 5" id="KW-0067">ATP-binding</keyword>
<keyword evidence="2 5" id="KW-0547">Nucleotide-binding</keyword>
<dbReference type="PROSITE" id="PS00108">
    <property type="entry name" value="PROTEIN_KINASE_ST"/>
    <property type="match status" value="1"/>
</dbReference>
<keyword evidence="1" id="KW-0808">Transferase</keyword>
<sequence length="484" mass="51301">MDQPAYIGKYRISGVLGRGAMGVVYKGFDPHIQRAVAIKTILKSLLDGDQGSTMAVARFRNEAQAVGRIAHPGVVAIHEFGEDADSAYIVMEFVEGSTLQQVLMATPMLGLPALLHLMDQLLDALEHAHRQGVWHRDIKPSNLLLSVSGQLKLTDFGIARIENLGLTRVSSVIGTPGYMAPEQYLGEGVDQRADLFAAGVLLYRLLAGVLPFNGNAQQVMYKVLNEAAAPPSQVALAARPALFDSVVERAMAKRPEQRFGSAAEFRSMLAGVASMLDPALHGDAEIGALDQWAKTLVMAATTYPTTRPATASAGAPSSQGHGSWASHWDGPSLSRIERSLASHVGPMARLMVREAARQCHDLQSLASAVAAHIADAEARQRFLQESTEGSQLAPMGSTGIVAPPRDASLAALAASGQALDEALKSHALAVLSHELGPIAKVLVKRAAARAGSAEQFIEGLLAECPELDAQQLRQALQAPRAAPP</sequence>
<evidence type="ECO:0000256" key="6">
    <source>
        <dbReference type="SAM" id="MobiDB-lite"/>
    </source>
</evidence>
<evidence type="ECO:0000259" key="7">
    <source>
        <dbReference type="PROSITE" id="PS50011"/>
    </source>
</evidence>
<dbReference type="AlphaFoldDB" id="A0AA95SPQ1"/>
<dbReference type="EMBL" id="CP116346">
    <property type="protein sequence ID" value="WIT11091.1"/>
    <property type="molecule type" value="Genomic_DNA"/>
</dbReference>
<dbReference type="InterPro" id="IPR000719">
    <property type="entry name" value="Prot_kinase_dom"/>
</dbReference>
<dbReference type="PROSITE" id="PS50011">
    <property type="entry name" value="PROTEIN_KINASE_DOM"/>
    <property type="match status" value="1"/>
</dbReference>
<dbReference type="GO" id="GO:0005524">
    <property type="term" value="F:ATP binding"/>
    <property type="evidence" value="ECO:0007669"/>
    <property type="project" value="UniProtKB-UniRule"/>
</dbReference>
<gene>
    <name evidence="8" type="ORF">PFX98_19605</name>
</gene>
<evidence type="ECO:0000256" key="3">
    <source>
        <dbReference type="ARBA" id="ARBA00022777"/>
    </source>
</evidence>
<dbReference type="PANTHER" id="PTHR43289">
    <property type="entry name" value="MITOGEN-ACTIVATED PROTEIN KINASE KINASE KINASE 20-RELATED"/>
    <property type="match status" value="1"/>
</dbReference>
<dbReference type="InterPro" id="IPR008271">
    <property type="entry name" value="Ser/Thr_kinase_AS"/>
</dbReference>
<dbReference type="Pfam" id="PF00069">
    <property type="entry name" value="Pkinase"/>
    <property type="match status" value="1"/>
</dbReference>
<dbReference type="PROSITE" id="PS00107">
    <property type="entry name" value="PROTEIN_KINASE_ATP"/>
    <property type="match status" value="1"/>
</dbReference>
<evidence type="ECO:0000256" key="5">
    <source>
        <dbReference type="PROSITE-ProRule" id="PRU10141"/>
    </source>
</evidence>
<evidence type="ECO:0000313" key="9">
    <source>
        <dbReference type="Proteomes" id="UP001177769"/>
    </source>
</evidence>
<dbReference type="SMART" id="SM00220">
    <property type="entry name" value="S_TKc"/>
    <property type="match status" value="1"/>
</dbReference>
<evidence type="ECO:0000256" key="2">
    <source>
        <dbReference type="ARBA" id="ARBA00022741"/>
    </source>
</evidence>
<evidence type="ECO:0000256" key="4">
    <source>
        <dbReference type="ARBA" id="ARBA00022840"/>
    </source>
</evidence>
<feature type="binding site" evidence="5">
    <location>
        <position position="43"/>
    </location>
    <ligand>
        <name>ATP</name>
        <dbReference type="ChEBI" id="CHEBI:30616"/>
    </ligand>
</feature>
<dbReference type="GO" id="GO:0004674">
    <property type="term" value="F:protein serine/threonine kinase activity"/>
    <property type="evidence" value="ECO:0007669"/>
    <property type="project" value="TreeGrafter"/>
</dbReference>
<dbReference type="PANTHER" id="PTHR43289:SF6">
    <property type="entry name" value="SERINE_THREONINE-PROTEIN KINASE NEKL-3"/>
    <property type="match status" value="1"/>
</dbReference>
<dbReference type="RefSeq" id="WP_285232169.1">
    <property type="nucleotide sequence ID" value="NZ_CP116346.1"/>
</dbReference>
<feature type="region of interest" description="Disordered" evidence="6">
    <location>
        <begin position="307"/>
        <end position="327"/>
    </location>
</feature>
<name>A0AA95SPQ1_9BURK</name>
<dbReference type="InterPro" id="IPR017441">
    <property type="entry name" value="Protein_kinase_ATP_BS"/>
</dbReference>
<dbReference type="KEGG" id="pais:PFX98_19605"/>
<dbReference type="Gene3D" id="1.10.510.10">
    <property type="entry name" value="Transferase(Phosphotransferase) domain 1"/>
    <property type="match status" value="1"/>
</dbReference>
<organism evidence="8 9">
    <name type="scientific">Paucibacter sediminis</name>
    <dbReference type="NCBI Taxonomy" id="3019553"/>
    <lineage>
        <taxon>Bacteria</taxon>
        <taxon>Pseudomonadati</taxon>
        <taxon>Pseudomonadota</taxon>
        <taxon>Betaproteobacteria</taxon>
        <taxon>Burkholderiales</taxon>
        <taxon>Sphaerotilaceae</taxon>
        <taxon>Roseateles</taxon>
    </lineage>
</organism>
<keyword evidence="9" id="KW-1185">Reference proteome</keyword>
<accession>A0AA95SPQ1</accession>
<dbReference type="Proteomes" id="UP001177769">
    <property type="component" value="Chromosome"/>
</dbReference>
<dbReference type="CDD" id="cd14014">
    <property type="entry name" value="STKc_PknB_like"/>
    <property type="match status" value="1"/>
</dbReference>
<keyword evidence="3 8" id="KW-0418">Kinase</keyword>
<dbReference type="InterPro" id="IPR011009">
    <property type="entry name" value="Kinase-like_dom_sf"/>
</dbReference>
<protein>
    <submittedName>
        <fullName evidence="8">Serine/threonine-protein kinase</fullName>
    </submittedName>
</protein>
<evidence type="ECO:0000256" key="1">
    <source>
        <dbReference type="ARBA" id="ARBA00022679"/>
    </source>
</evidence>